<comment type="caution">
    <text evidence="2">The sequence shown here is derived from an EMBL/GenBank/DDBJ whole genome shotgun (WGS) entry which is preliminary data.</text>
</comment>
<dbReference type="Proteomes" id="UP000788153">
    <property type="component" value="Unassembled WGS sequence"/>
</dbReference>
<dbReference type="RefSeq" id="WP_140046611.1">
    <property type="nucleotide sequence ID" value="NZ_BAAAEV010000001.1"/>
</dbReference>
<name>A0ABX0U0Y0_9SPHN</name>
<organism evidence="2 3">
    <name type="scientific">Sphingomonas japonica</name>
    <dbReference type="NCBI Taxonomy" id="511662"/>
    <lineage>
        <taxon>Bacteria</taxon>
        <taxon>Pseudomonadati</taxon>
        <taxon>Pseudomonadota</taxon>
        <taxon>Alphaproteobacteria</taxon>
        <taxon>Sphingomonadales</taxon>
        <taxon>Sphingomonadaceae</taxon>
        <taxon>Sphingomonas</taxon>
    </lineage>
</organism>
<keyword evidence="3" id="KW-1185">Reference proteome</keyword>
<feature type="region of interest" description="Disordered" evidence="1">
    <location>
        <begin position="98"/>
        <end position="140"/>
    </location>
</feature>
<feature type="compositionally biased region" description="Basic and acidic residues" evidence="1">
    <location>
        <begin position="107"/>
        <end position="117"/>
    </location>
</feature>
<evidence type="ECO:0000313" key="3">
    <source>
        <dbReference type="Proteomes" id="UP000788153"/>
    </source>
</evidence>
<accession>A0ABX0U0Y0</accession>
<proteinExistence type="predicted"/>
<evidence type="ECO:0000256" key="1">
    <source>
        <dbReference type="SAM" id="MobiDB-lite"/>
    </source>
</evidence>
<evidence type="ECO:0000313" key="2">
    <source>
        <dbReference type="EMBL" id="NIJ24218.1"/>
    </source>
</evidence>
<protein>
    <submittedName>
        <fullName evidence="2">Uncharacterized protein</fullName>
    </submittedName>
</protein>
<dbReference type="EMBL" id="JAASQP010000001">
    <property type="protein sequence ID" value="NIJ24218.1"/>
    <property type="molecule type" value="Genomic_DNA"/>
</dbReference>
<gene>
    <name evidence="2" type="ORF">FHT01_001760</name>
</gene>
<dbReference type="InterPro" id="IPR045384">
    <property type="entry name" value="DUF6527"/>
</dbReference>
<reference evidence="2 3" key="1">
    <citation type="submission" date="2020-03" db="EMBL/GenBank/DDBJ databases">
        <title>Genomic Encyclopedia of Type Strains, Phase IV (KMG-IV): sequencing the most valuable type-strain genomes for metagenomic binning, comparative biology and taxonomic classification.</title>
        <authorList>
            <person name="Goeker M."/>
        </authorList>
    </citation>
    <scope>NUCLEOTIDE SEQUENCE [LARGE SCALE GENOMIC DNA]</scope>
    <source>
        <strain evidence="2 3">DSM 22753</strain>
    </source>
</reference>
<dbReference type="Pfam" id="PF20137">
    <property type="entry name" value="BubE"/>
    <property type="match status" value="1"/>
</dbReference>
<sequence length="160" mass="17918">MSVARLEPRFVEEMPEPLEPGFFYVSLEHRSMLHLCACGCGEEVSLPLTPLDWHFTYDGEDISVWPSVGSWSLPCRSHYVVDRGRVRWASDWSEEEVAAGRRRDRRRRESHEAHEVGAAEPATVPAGQMPAAGEVSTPKDGASGAFAAARRWLSALWPRD</sequence>